<dbReference type="InterPro" id="IPR055288">
    <property type="entry name" value="NALCN_aux_factor_1/2"/>
</dbReference>
<organism evidence="11 12">
    <name type="scientific">Rotaria socialis</name>
    <dbReference type="NCBI Taxonomy" id="392032"/>
    <lineage>
        <taxon>Eukaryota</taxon>
        <taxon>Metazoa</taxon>
        <taxon>Spiralia</taxon>
        <taxon>Gnathifera</taxon>
        <taxon>Rotifera</taxon>
        <taxon>Eurotatoria</taxon>
        <taxon>Bdelloidea</taxon>
        <taxon>Philodinida</taxon>
        <taxon>Philodinidae</taxon>
        <taxon>Rotaria</taxon>
    </lineage>
</organism>
<evidence type="ECO:0000313" key="11">
    <source>
        <dbReference type="EMBL" id="CAF3667105.1"/>
    </source>
</evidence>
<dbReference type="GO" id="GO:0015275">
    <property type="term" value="F:stretch-activated, monoatomic cation-selective, calcium channel activity"/>
    <property type="evidence" value="ECO:0007669"/>
    <property type="project" value="TreeGrafter"/>
</dbReference>
<proteinExistence type="inferred from homology"/>
<evidence type="ECO:0000256" key="1">
    <source>
        <dbReference type="ARBA" id="ARBA00004141"/>
    </source>
</evidence>
<evidence type="ECO:0000256" key="3">
    <source>
        <dbReference type="ARBA" id="ARBA00022989"/>
    </source>
</evidence>
<evidence type="ECO:0000256" key="9">
    <source>
        <dbReference type="SAM" id="Phobius"/>
    </source>
</evidence>
<evidence type="ECO:0000259" key="10">
    <source>
        <dbReference type="PROSITE" id="PS50038"/>
    </source>
</evidence>
<evidence type="ECO:0000256" key="6">
    <source>
        <dbReference type="ARBA" id="ARBA00023180"/>
    </source>
</evidence>
<keyword evidence="6" id="KW-0325">Glycoprotein</keyword>
<dbReference type="Proteomes" id="UP000663872">
    <property type="component" value="Unassembled WGS sequence"/>
</dbReference>
<evidence type="ECO:0000256" key="8">
    <source>
        <dbReference type="PROSITE-ProRule" id="PRU00090"/>
    </source>
</evidence>
<dbReference type="GO" id="GO:0098703">
    <property type="term" value="P:calcium ion import across plasma membrane"/>
    <property type="evidence" value="ECO:0007669"/>
    <property type="project" value="InterPro"/>
</dbReference>
<accession>A0A818SGF3</accession>
<dbReference type="Pfam" id="PF12929">
    <property type="entry name" value="Mid1"/>
    <property type="match status" value="1"/>
</dbReference>
<dbReference type="PROSITE" id="PS50038">
    <property type="entry name" value="FZ"/>
    <property type="match status" value="1"/>
</dbReference>
<dbReference type="PANTHER" id="PTHR15819:SF11">
    <property type="entry name" value="MID1, ISOFORM A"/>
    <property type="match status" value="1"/>
</dbReference>
<dbReference type="AlphaFoldDB" id="A0A818SGF3"/>
<comment type="similarity">
    <text evidence="7">Belongs to the NALF family.</text>
</comment>
<comment type="subcellular location">
    <subcellularLocation>
        <location evidence="1">Membrane</location>
        <topology evidence="1">Multi-pass membrane protein</topology>
    </subcellularLocation>
</comment>
<evidence type="ECO:0000256" key="5">
    <source>
        <dbReference type="ARBA" id="ARBA00023157"/>
    </source>
</evidence>
<comment type="caution">
    <text evidence="8">Lacks conserved residue(s) required for the propagation of feature annotation.</text>
</comment>
<evidence type="ECO:0000256" key="7">
    <source>
        <dbReference type="ARBA" id="ARBA00029445"/>
    </source>
</evidence>
<evidence type="ECO:0000313" key="12">
    <source>
        <dbReference type="Proteomes" id="UP000663872"/>
    </source>
</evidence>
<feature type="domain" description="FZ" evidence="10">
    <location>
        <begin position="149"/>
        <end position="304"/>
    </location>
</feature>
<sequence>MSVILVTDDSDDDIQIPKYEHIYQQIKELEYNFSSIESSVSIVNNPKTYHCRRRYRPQQCLVKHLLTYMFTLLFLINHLHWSIIFFSLSSIKFMSTYASTSTTSGPKLSSSIIKEDEQKCSSIHGSDIDRLCSRTSRAQRTPYEQLETSNQVSLDTLHLNFCSNHTLSHSINQTLFFNEMTENECRKMFEKLIYYDEEARNASKLFVTYMEAIDCASEENRYSIIRADCLQAYRTWTCSVRIPYFHQNQVIPPCQTICDEVERVCPTFRPSDREPLFAGQSLFFCDGGIVANSDYGQPPHCFNTCHLADGSCKIHSVSSTSSNQSSLITTTATKTSQNHASEHSCFEIELLTPSLSEQFSLPPLPINDSIPNDTNNTSISSSAISSIGSSIIRNRLTFIFVFLSSLL</sequence>
<protein>
    <recommendedName>
        <fullName evidence="10">FZ domain-containing protein</fullName>
    </recommendedName>
</protein>
<dbReference type="GO" id="GO:0005886">
    <property type="term" value="C:plasma membrane"/>
    <property type="evidence" value="ECO:0007669"/>
    <property type="project" value="TreeGrafter"/>
</dbReference>
<reference evidence="11" key="1">
    <citation type="submission" date="2021-02" db="EMBL/GenBank/DDBJ databases">
        <authorList>
            <person name="Nowell W R."/>
        </authorList>
    </citation>
    <scope>NUCLEOTIDE SEQUENCE</scope>
</reference>
<dbReference type="SUPFAM" id="SSF63501">
    <property type="entry name" value="Frizzled cysteine-rich domain"/>
    <property type="match status" value="1"/>
</dbReference>
<keyword evidence="4 9" id="KW-0472">Membrane</keyword>
<gene>
    <name evidence="11" type="ORF">GRG538_LOCUS26128</name>
</gene>
<dbReference type="InterPro" id="IPR020067">
    <property type="entry name" value="Frizzled_dom"/>
</dbReference>
<keyword evidence="2 9" id="KW-0812">Transmembrane</keyword>
<dbReference type="Gene3D" id="1.10.2000.10">
    <property type="entry name" value="Frizzled cysteine-rich domain"/>
    <property type="match status" value="1"/>
</dbReference>
<dbReference type="InterPro" id="IPR036790">
    <property type="entry name" value="Frizzled_dom_sf"/>
</dbReference>
<name>A0A818SGF3_9BILA</name>
<evidence type="ECO:0000256" key="4">
    <source>
        <dbReference type="ARBA" id="ARBA00023136"/>
    </source>
</evidence>
<dbReference type="EMBL" id="CAJNYT010004495">
    <property type="protein sequence ID" value="CAF3667105.1"/>
    <property type="molecule type" value="Genomic_DNA"/>
</dbReference>
<keyword evidence="5" id="KW-1015">Disulfide bond</keyword>
<comment type="caution">
    <text evidence="11">The sequence shown here is derived from an EMBL/GenBank/DDBJ whole genome shotgun (WGS) entry which is preliminary data.</text>
</comment>
<evidence type="ECO:0000256" key="2">
    <source>
        <dbReference type="ARBA" id="ARBA00022692"/>
    </source>
</evidence>
<feature type="transmembrane region" description="Helical" evidence="9">
    <location>
        <begin position="65"/>
        <end position="88"/>
    </location>
</feature>
<dbReference type="PANTHER" id="PTHR15819">
    <property type="entry name" value="TRANSMEMBRANE PROTEIN FAM155"/>
    <property type="match status" value="1"/>
</dbReference>
<keyword evidence="3 9" id="KW-1133">Transmembrane helix</keyword>
<dbReference type="InterPro" id="IPR024338">
    <property type="entry name" value="MID1/Yam8"/>
</dbReference>